<evidence type="ECO:0000313" key="2">
    <source>
        <dbReference type="EMBL" id="CAD7204228.1"/>
    </source>
</evidence>
<feature type="region of interest" description="Disordered" evidence="1">
    <location>
        <begin position="330"/>
        <end position="352"/>
    </location>
</feature>
<gene>
    <name evidence="2" type="ORF">TDIB3V08_LOCUS10389</name>
</gene>
<sequence length="403" mass="45036">MSPFANQDNEILLQAAQTYANDLTGTSSELRGEIDLWQQHWKHKSKAECASSAVTVVPYFSKHGNHLDHEPQVGPHCHKVRKKWAEIRRSEKGIFLSKNMKLLKSERLWEYLKEYLQGCENTCGAMKVFEGLGKHLQGCEGTCQAVKLARAGTSEDGYKTQHQTWLQQPLSRCMSFQQIELSRVLRRSAPSLARRKGLTKHLQLNLLRLPDSCHVLSNTLVSTRITVVDILEEQMAMIHETYPGTQIKYFTQERPQNHRRPGQFGWSAIADKNAPTGSQRGPAAETLEQFVFSLGPTLSVAFLLLATPAALRATHQYTPASVSLRLCATRRKKREPSGRSTTRPEAMRGTPSLYHVTEGAGTPSARHLRVSGSCRATVTSVGCSVMRGLRPVPVRNGIHSLTY</sequence>
<accession>A0A7R8VTA5</accession>
<protein>
    <submittedName>
        <fullName evidence="2">Uncharacterized protein</fullName>
    </submittedName>
</protein>
<dbReference type="EMBL" id="OA571886">
    <property type="protein sequence ID" value="CAD7204228.1"/>
    <property type="molecule type" value="Genomic_DNA"/>
</dbReference>
<dbReference type="AlphaFoldDB" id="A0A7R8VTA5"/>
<name>A0A7R8VTA5_TIMDO</name>
<proteinExistence type="predicted"/>
<reference evidence="2" key="1">
    <citation type="submission" date="2020-11" db="EMBL/GenBank/DDBJ databases">
        <authorList>
            <person name="Tran Van P."/>
        </authorList>
    </citation>
    <scope>NUCLEOTIDE SEQUENCE</scope>
</reference>
<organism evidence="2">
    <name type="scientific">Timema douglasi</name>
    <name type="common">Walking stick</name>
    <dbReference type="NCBI Taxonomy" id="61478"/>
    <lineage>
        <taxon>Eukaryota</taxon>
        <taxon>Metazoa</taxon>
        <taxon>Ecdysozoa</taxon>
        <taxon>Arthropoda</taxon>
        <taxon>Hexapoda</taxon>
        <taxon>Insecta</taxon>
        <taxon>Pterygota</taxon>
        <taxon>Neoptera</taxon>
        <taxon>Polyneoptera</taxon>
        <taxon>Phasmatodea</taxon>
        <taxon>Timematodea</taxon>
        <taxon>Timematoidea</taxon>
        <taxon>Timematidae</taxon>
        <taxon>Timema</taxon>
    </lineage>
</organism>
<evidence type="ECO:0000256" key="1">
    <source>
        <dbReference type="SAM" id="MobiDB-lite"/>
    </source>
</evidence>